<keyword evidence="1" id="KW-1133">Transmembrane helix</keyword>
<feature type="transmembrane region" description="Helical" evidence="1">
    <location>
        <begin position="208"/>
        <end position="231"/>
    </location>
</feature>
<dbReference type="EMBL" id="JAAYEE010000228">
    <property type="protein sequence ID" value="NLW36270.1"/>
    <property type="molecule type" value="Genomic_DNA"/>
</dbReference>
<keyword evidence="1" id="KW-0472">Membrane</keyword>
<feature type="transmembrane region" description="Helical" evidence="1">
    <location>
        <begin position="156"/>
        <end position="177"/>
    </location>
</feature>
<evidence type="ECO:0000313" key="2">
    <source>
        <dbReference type="EMBL" id="NLW36270.1"/>
    </source>
</evidence>
<dbReference type="STRING" id="909663.GCA_000512235_02639"/>
<feature type="transmembrane region" description="Helical" evidence="1">
    <location>
        <begin position="6"/>
        <end position="28"/>
    </location>
</feature>
<proteinExistence type="predicted"/>
<dbReference type="Proteomes" id="UP000777265">
    <property type="component" value="Unassembled WGS sequence"/>
</dbReference>
<sequence length="292" mass="33457">MDGMVVFLFYGSILFCLIASLAKITGFITTPLHLKWEYYTGSSIYESIDWRTRAPKGFLEKLSTVALDILLLREYYRRNPKYWFFLYLFHLGIYLLILWHIWLFAASVLTGPEAAHGYGLLWGHGATILACIGGLGILILRTIDRELRLCYAPVHYIKWVIMLITLVSGFYAVHVYFADTIPAVLKYVGIQVAFGDTAQKLHPPPATAAHVLCGSIWLVYLPFSHVLRLFFRYYHALHFDEVPNVQGGTIEKRVRKLLEKPVTWAGPHIRPGKSWRETATRLPVEEKKGEAR</sequence>
<feature type="transmembrane region" description="Helical" evidence="1">
    <location>
        <begin position="122"/>
        <end position="144"/>
    </location>
</feature>
<gene>
    <name evidence="2" type="ORF">GXY80_12470</name>
</gene>
<accession>A0A351TZ99</accession>
<comment type="caution">
    <text evidence="2">The sequence shown here is derived from an EMBL/GenBank/DDBJ whole genome shotgun (WGS) entry which is preliminary data.</text>
</comment>
<reference evidence="2" key="1">
    <citation type="journal article" date="2020" name="Biotechnol. Biofuels">
        <title>New insights from the biogas microbiome by comprehensive genome-resolved metagenomics of nearly 1600 species originating from multiple anaerobic digesters.</title>
        <authorList>
            <person name="Campanaro S."/>
            <person name="Treu L."/>
            <person name="Rodriguez-R L.M."/>
            <person name="Kovalovszki A."/>
            <person name="Ziels R.M."/>
            <person name="Maus I."/>
            <person name="Zhu X."/>
            <person name="Kougias P.G."/>
            <person name="Basile A."/>
            <person name="Luo G."/>
            <person name="Schluter A."/>
            <person name="Konstantinidis K.T."/>
            <person name="Angelidaki I."/>
        </authorList>
    </citation>
    <scope>NUCLEOTIDE SEQUENCE</scope>
    <source>
        <strain evidence="2">AS06rmzACSIP_7</strain>
    </source>
</reference>
<evidence type="ECO:0000256" key="1">
    <source>
        <dbReference type="SAM" id="Phobius"/>
    </source>
</evidence>
<evidence type="ECO:0008006" key="4">
    <source>
        <dbReference type="Google" id="ProtNLM"/>
    </source>
</evidence>
<organism evidence="2 3">
    <name type="scientific">Syntrophorhabdus aromaticivorans</name>
    <dbReference type="NCBI Taxonomy" id="328301"/>
    <lineage>
        <taxon>Bacteria</taxon>
        <taxon>Pseudomonadati</taxon>
        <taxon>Thermodesulfobacteriota</taxon>
        <taxon>Syntrophorhabdia</taxon>
        <taxon>Syntrophorhabdales</taxon>
        <taxon>Syntrophorhabdaceae</taxon>
        <taxon>Syntrophorhabdus</taxon>
    </lineage>
</organism>
<dbReference type="InterPro" id="IPR036197">
    <property type="entry name" value="NarG-like_sf"/>
</dbReference>
<dbReference type="AlphaFoldDB" id="A0A351TZ99"/>
<feature type="transmembrane region" description="Helical" evidence="1">
    <location>
        <begin position="82"/>
        <end position="102"/>
    </location>
</feature>
<keyword evidence="1" id="KW-0812">Transmembrane</keyword>
<dbReference type="SUPFAM" id="SSF103501">
    <property type="entry name" value="Respiratory nitrate reductase 1 gamma chain"/>
    <property type="match status" value="1"/>
</dbReference>
<protein>
    <recommendedName>
        <fullName evidence="4">NarG-like domain-containing protein</fullName>
    </recommendedName>
</protein>
<evidence type="ECO:0000313" key="3">
    <source>
        <dbReference type="Proteomes" id="UP000777265"/>
    </source>
</evidence>
<name>A0A351TZ99_9BACT</name>
<reference evidence="2" key="2">
    <citation type="submission" date="2020-01" db="EMBL/GenBank/DDBJ databases">
        <authorList>
            <person name="Campanaro S."/>
        </authorList>
    </citation>
    <scope>NUCLEOTIDE SEQUENCE</scope>
    <source>
        <strain evidence="2">AS06rmzACSIP_7</strain>
    </source>
</reference>
<dbReference type="Gene3D" id="1.20.950.20">
    <property type="entry name" value="Transmembrane di-heme cytochromes, Chain C"/>
    <property type="match status" value="1"/>
</dbReference>